<keyword evidence="6 7" id="KW-0472">Membrane</keyword>
<dbReference type="KEGG" id="ncon:LC1Nh_0684"/>
<feature type="transmembrane region" description="Helical" evidence="7">
    <location>
        <begin position="7"/>
        <end position="30"/>
    </location>
</feature>
<dbReference type="InterPro" id="IPR009613">
    <property type="entry name" value="LMF"/>
</dbReference>
<keyword evidence="4" id="KW-0256">Endoplasmic reticulum</keyword>
<comment type="similarity">
    <text evidence="2">Belongs to the lipase maturation factor family.</text>
</comment>
<feature type="domain" description="Lipase maturation factor 1/2 N-terminal" evidence="8">
    <location>
        <begin position="120"/>
        <end position="268"/>
    </location>
</feature>
<feature type="domain" description="Lipase maturation factor 1/2 C-terminal" evidence="9">
    <location>
        <begin position="323"/>
        <end position="451"/>
    </location>
</feature>
<gene>
    <name evidence="10" type="ORF">LC1Nh_0684</name>
</gene>
<evidence type="ECO:0000259" key="9">
    <source>
        <dbReference type="Pfam" id="PF25179"/>
    </source>
</evidence>
<dbReference type="InterPro" id="IPR057434">
    <property type="entry name" value="LMF1/2_N"/>
</dbReference>
<dbReference type="Pfam" id="PF06762">
    <property type="entry name" value="LMF1"/>
    <property type="match status" value="1"/>
</dbReference>
<accession>A0A5Q0UG05</accession>
<evidence type="ECO:0000313" key="11">
    <source>
        <dbReference type="Proteomes" id="UP000377803"/>
    </source>
</evidence>
<evidence type="ECO:0000256" key="2">
    <source>
        <dbReference type="ARBA" id="ARBA00005512"/>
    </source>
</evidence>
<dbReference type="Pfam" id="PF25179">
    <property type="entry name" value="LMF1_C"/>
    <property type="match status" value="1"/>
</dbReference>
<reference evidence="11" key="1">
    <citation type="submission" date="2019-05" db="EMBL/GenBank/DDBJ databases">
        <title>Candidatus Nanohalobium constans, a novel model system to study the DPANN nano-sized archaea: genomic and physiological characterization of a nanoarchaeon co-cultured with its chitinotrophic host.</title>
        <authorList>
            <person name="La Cono V."/>
            <person name="Arcadi E."/>
            <person name="Crisafi F."/>
            <person name="Denaro R."/>
            <person name="La Spada G."/>
            <person name="Messina E."/>
            <person name="Smedile F."/>
            <person name="Toshchakov S.V."/>
            <person name="Shevchenko M.A."/>
            <person name="Golyshin P.N."/>
            <person name="Golyshina O.V."/>
            <person name="Ferrer M."/>
            <person name="Rohde M."/>
            <person name="Mushegian A."/>
            <person name="Sorokin D.Y."/>
            <person name="Giuliano L."/>
            <person name="Yakimov M.M."/>
        </authorList>
    </citation>
    <scope>NUCLEOTIDE SEQUENCE [LARGE SCALE GENOMIC DNA]</scope>
    <source>
        <strain evidence="11">LC1Nh</strain>
    </source>
</reference>
<evidence type="ECO:0000256" key="1">
    <source>
        <dbReference type="ARBA" id="ARBA00004477"/>
    </source>
</evidence>
<name>A0A5Q0UG05_9ARCH</name>
<evidence type="ECO:0000256" key="4">
    <source>
        <dbReference type="ARBA" id="ARBA00022824"/>
    </source>
</evidence>
<protein>
    <submittedName>
        <fullName evidence="10">Lipase maturation factor</fullName>
    </submittedName>
</protein>
<dbReference type="Proteomes" id="UP000377803">
    <property type="component" value="Chromosome"/>
</dbReference>
<keyword evidence="5 7" id="KW-1133">Transmembrane helix</keyword>
<dbReference type="GO" id="GO:0051604">
    <property type="term" value="P:protein maturation"/>
    <property type="evidence" value="ECO:0007669"/>
    <property type="project" value="InterPro"/>
</dbReference>
<evidence type="ECO:0000313" key="10">
    <source>
        <dbReference type="EMBL" id="QGA80573.1"/>
    </source>
</evidence>
<feature type="transmembrane region" description="Helical" evidence="7">
    <location>
        <begin position="251"/>
        <end position="272"/>
    </location>
</feature>
<proteinExistence type="inferred from homology"/>
<feature type="transmembrane region" description="Helical" evidence="7">
    <location>
        <begin position="128"/>
        <end position="150"/>
    </location>
</feature>
<evidence type="ECO:0000256" key="3">
    <source>
        <dbReference type="ARBA" id="ARBA00022692"/>
    </source>
</evidence>
<comment type="subcellular location">
    <subcellularLocation>
        <location evidence="1">Endoplasmic reticulum membrane</location>
        <topology evidence="1">Multi-pass membrane protein</topology>
    </subcellularLocation>
</comment>
<feature type="transmembrane region" description="Helical" evidence="7">
    <location>
        <begin position="227"/>
        <end position="244"/>
    </location>
</feature>
<evidence type="ECO:0000256" key="7">
    <source>
        <dbReference type="SAM" id="Phobius"/>
    </source>
</evidence>
<keyword evidence="3 7" id="KW-0812">Transmembrane</keyword>
<dbReference type="PANTHER" id="PTHR14463:SF10">
    <property type="entry name" value="LIPASE MATURATION FACTOR 1"/>
    <property type="match status" value="1"/>
</dbReference>
<dbReference type="AlphaFoldDB" id="A0A5Q0UG05"/>
<evidence type="ECO:0000259" key="8">
    <source>
        <dbReference type="Pfam" id="PF06762"/>
    </source>
</evidence>
<evidence type="ECO:0000256" key="6">
    <source>
        <dbReference type="ARBA" id="ARBA00023136"/>
    </source>
</evidence>
<dbReference type="PANTHER" id="PTHR14463">
    <property type="entry name" value="LIPASE MATURATION FACTOR"/>
    <property type="match status" value="1"/>
</dbReference>
<dbReference type="EMBL" id="CP040089">
    <property type="protein sequence ID" value="QGA80573.1"/>
    <property type="molecule type" value="Genomic_DNA"/>
</dbReference>
<sequence length="457" mass="52521">MFEGQGFELVGFLLARGLGLTYLIAFYIFYTQYSALAGRNGLDPVKQRDEQFWEYFSLFHFNSSKKFINFSALTGILLSLTILTGMTEFLSSFSVTVVWIALWVLFTSFVNFGGVFTRPGWELMLAEAGFIAIFLGNASVETSFLVILAFRWIVFRMMLGSAIVKLRGGEEWRTLDALKTHFESQPFPGPLSWKIHSLPDKVLEYLTVLIQLPMLFLPFIYFMPQPFAAIAGILTIVFQILIFVSGNYAWLNLITAVLALSTLNDSIVQSITGLATGSASSYPYSGFLTISMILLAIFSINPILNFFSRKPAQNTSYNPFNVGNSYGAFPKVMEKHFEIGIEGEKNGEWKEYELHSSFREKDRKPVQIAPNHHMLEYILYFYVNEEIEQSDWLNRLLEKTLEHEGKTLTLYRSIPFQKPPERVRAVKYRYEFTDPEEKKQTGNYWKREKKEVLHTVN</sequence>
<feature type="transmembrane region" description="Helical" evidence="7">
    <location>
        <begin position="93"/>
        <end position="116"/>
    </location>
</feature>
<dbReference type="InterPro" id="IPR057433">
    <property type="entry name" value="LMF1/2_C"/>
</dbReference>
<feature type="transmembrane region" description="Helical" evidence="7">
    <location>
        <begin position="284"/>
        <end position="307"/>
    </location>
</feature>
<evidence type="ECO:0000256" key="5">
    <source>
        <dbReference type="ARBA" id="ARBA00022989"/>
    </source>
</evidence>
<keyword evidence="11" id="KW-1185">Reference proteome</keyword>
<organism evidence="10 11">
    <name type="scientific">Candidatus Nanohalobium constans</name>
    <dbReference type="NCBI Taxonomy" id="2565781"/>
    <lineage>
        <taxon>Archaea</taxon>
        <taxon>Candidatus Nanohalarchaeota</taxon>
        <taxon>Candidatus Nanohalobia</taxon>
        <taxon>Candidatus Nanohalobiales</taxon>
        <taxon>Candidatus Nanohalobiaceae</taxon>
        <taxon>Candidatus Nanohalobium</taxon>
    </lineage>
</organism>
<feature type="transmembrane region" description="Helical" evidence="7">
    <location>
        <begin position="67"/>
        <end position="86"/>
    </location>
</feature>